<name>A0A9X3ARI1_9GAMM</name>
<dbReference type="InterPro" id="IPR051531">
    <property type="entry name" value="N-acetyltransferase"/>
</dbReference>
<dbReference type="InterPro" id="IPR000182">
    <property type="entry name" value="GNAT_dom"/>
</dbReference>
<evidence type="ECO:0000259" key="1">
    <source>
        <dbReference type="PROSITE" id="PS51186"/>
    </source>
</evidence>
<evidence type="ECO:0000313" key="3">
    <source>
        <dbReference type="Proteomes" id="UP001155546"/>
    </source>
</evidence>
<dbReference type="CDD" id="cd04301">
    <property type="entry name" value="NAT_SF"/>
    <property type="match status" value="1"/>
</dbReference>
<sequence>MDIALYSDRLIVRNLQQQDWPNFLMMHQNVEVNQYIRELAVETEIKLTFQKRLAPWSLETGQWLTLVVETLDNQFVGLTGFYCQDLYSKRVEVGYLIAPNMQGNGYATESLQAVIDWGRLQFDIHKYVAVCERVNLASQKVLTNLGFILEGKLLQHTYLHGKWVDDFQFGLILD</sequence>
<dbReference type="EMBL" id="JAMTCD010000033">
    <property type="protein sequence ID" value="MCT7943516.1"/>
    <property type="molecule type" value="Genomic_DNA"/>
</dbReference>
<dbReference type="InterPro" id="IPR016181">
    <property type="entry name" value="Acyl_CoA_acyltransferase"/>
</dbReference>
<accession>A0A9X3ARI1</accession>
<proteinExistence type="predicted"/>
<dbReference type="RefSeq" id="WP_261299845.1">
    <property type="nucleotide sequence ID" value="NZ_JAMTCD010000033.1"/>
</dbReference>
<dbReference type="PANTHER" id="PTHR43792">
    <property type="entry name" value="GNAT FAMILY, PUTATIVE (AFU_ORTHOLOGUE AFUA_3G00765)-RELATED-RELATED"/>
    <property type="match status" value="1"/>
</dbReference>
<dbReference type="SUPFAM" id="SSF55729">
    <property type="entry name" value="Acyl-CoA N-acyltransferases (Nat)"/>
    <property type="match status" value="1"/>
</dbReference>
<keyword evidence="3" id="KW-1185">Reference proteome</keyword>
<evidence type="ECO:0000313" key="2">
    <source>
        <dbReference type="EMBL" id="MCT7943516.1"/>
    </source>
</evidence>
<feature type="domain" description="N-acetyltransferase" evidence="1">
    <location>
        <begin position="10"/>
        <end position="165"/>
    </location>
</feature>
<dbReference type="AlphaFoldDB" id="A0A9X3ARI1"/>
<comment type="caution">
    <text evidence="2">The sequence shown here is derived from an EMBL/GenBank/DDBJ whole genome shotgun (WGS) entry which is preliminary data.</text>
</comment>
<reference evidence="2" key="1">
    <citation type="journal article" date="2023" name="Int. J. Syst. Evol. Microbiol.">
        <title>&lt;i&gt;Shewanella septentrionalis&lt;/i&gt; sp. nov. and &lt;i&gt;Shewanella holmiensis&lt;/i&gt; sp. nov., isolated from Baltic Sea water and sediments.</title>
        <authorList>
            <person name="Martin-Rodriguez A.J."/>
            <person name="Thorell K."/>
            <person name="Joffre E."/>
            <person name="Jensie-Markopoulos S."/>
            <person name="Moore E.R.B."/>
            <person name="Sjoling A."/>
        </authorList>
    </citation>
    <scope>NUCLEOTIDE SEQUENCE</scope>
    <source>
        <strain evidence="2">SP1S2-7</strain>
    </source>
</reference>
<dbReference type="PROSITE" id="PS51186">
    <property type="entry name" value="GNAT"/>
    <property type="match status" value="1"/>
</dbReference>
<gene>
    <name evidence="2" type="ORF">NE535_17300</name>
</gene>
<dbReference type="GO" id="GO:0016747">
    <property type="term" value="F:acyltransferase activity, transferring groups other than amino-acyl groups"/>
    <property type="evidence" value="ECO:0007669"/>
    <property type="project" value="InterPro"/>
</dbReference>
<protein>
    <submittedName>
        <fullName evidence="2">GNAT family N-acetyltransferase</fullName>
    </submittedName>
</protein>
<dbReference type="PANTHER" id="PTHR43792:SF1">
    <property type="entry name" value="N-ACETYLTRANSFERASE DOMAIN-CONTAINING PROTEIN"/>
    <property type="match status" value="1"/>
</dbReference>
<dbReference type="Pfam" id="PF13302">
    <property type="entry name" value="Acetyltransf_3"/>
    <property type="match status" value="1"/>
</dbReference>
<dbReference type="Proteomes" id="UP001155546">
    <property type="component" value="Unassembled WGS sequence"/>
</dbReference>
<organism evidence="2 3">
    <name type="scientific">Shewanella holmiensis</name>
    <dbReference type="NCBI Taxonomy" id="2952222"/>
    <lineage>
        <taxon>Bacteria</taxon>
        <taxon>Pseudomonadati</taxon>
        <taxon>Pseudomonadota</taxon>
        <taxon>Gammaproteobacteria</taxon>
        <taxon>Alteromonadales</taxon>
        <taxon>Shewanellaceae</taxon>
        <taxon>Shewanella</taxon>
    </lineage>
</organism>
<dbReference type="Gene3D" id="3.40.630.30">
    <property type="match status" value="1"/>
</dbReference>